<proteinExistence type="predicted"/>
<dbReference type="InterPro" id="IPR027796">
    <property type="entry name" value="OTT_1508_deam-like"/>
</dbReference>
<dbReference type="EMBL" id="JAUJLE010000566">
    <property type="protein sequence ID" value="KAK0953179.1"/>
    <property type="molecule type" value="Genomic_DNA"/>
</dbReference>
<protein>
    <submittedName>
        <fullName evidence="1">Uncharacterized protein</fullName>
    </submittedName>
</protein>
<evidence type="ECO:0000313" key="1">
    <source>
        <dbReference type="EMBL" id="KAK0953179.1"/>
    </source>
</evidence>
<keyword evidence="2" id="KW-1185">Reference proteome</keyword>
<accession>A0AAN6JXU2</accession>
<dbReference type="Proteomes" id="UP001175353">
    <property type="component" value="Unassembled WGS sequence"/>
</dbReference>
<evidence type="ECO:0000313" key="2">
    <source>
        <dbReference type="Proteomes" id="UP001175353"/>
    </source>
</evidence>
<dbReference type="Pfam" id="PF14441">
    <property type="entry name" value="OTT_1508_deam"/>
    <property type="match status" value="1"/>
</dbReference>
<gene>
    <name evidence="1" type="ORF">LTR91_023981</name>
</gene>
<organism evidence="1 2">
    <name type="scientific">Friedmanniomyces endolithicus</name>
    <dbReference type="NCBI Taxonomy" id="329885"/>
    <lineage>
        <taxon>Eukaryota</taxon>
        <taxon>Fungi</taxon>
        <taxon>Dikarya</taxon>
        <taxon>Ascomycota</taxon>
        <taxon>Pezizomycotina</taxon>
        <taxon>Dothideomycetes</taxon>
        <taxon>Dothideomycetidae</taxon>
        <taxon>Mycosphaerellales</taxon>
        <taxon>Teratosphaeriaceae</taxon>
        <taxon>Friedmanniomyces</taxon>
    </lineage>
</organism>
<reference evidence="1" key="1">
    <citation type="submission" date="2023-06" db="EMBL/GenBank/DDBJ databases">
        <title>Black Yeasts Isolated from many extreme environments.</title>
        <authorList>
            <person name="Coleine C."/>
            <person name="Stajich J.E."/>
            <person name="Selbmann L."/>
        </authorList>
    </citation>
    <scope>NUCLEOTIDE SEQUENCE</scope>
    <source>
        <strain evidence="1">CCFEE 5200</strain>
    </source>
</reference>
<dbReference type="AlphaFoldDB" id="A0AAN6JXU2"/>
<name>A0AAN6JXU2_9PEZI</name>
<sequence length="512" mass="57834">MDSYGNARRQTAENAALMWALTETPSLPSETLAKPKAGSWELDLEREKQLADDLAFLVCVWDDPTEVRAVCIEEDQNGSGITIRIVTNTGDPSHTVLELQVITDVMVQAARRRKPRSETQQALQAHITRMRRDRILSRPRSRHTSSTWKTKGRCGFGPLLIQTVSQCQKVIKGGKAKNSTASVRAQAERLNEAFEALERCQNREETVHPLEALIVMAYTFDTQGLTATLKQHVKLNQSLVAYLPEVIGKLGRYVRISFDLTNAARMKHVALFHRIKVAKVTFQQVSPRTFDGTSEAFHKRWSRVVSGSPDLQTSLSCLRIQDRKWKGHAEIQLLLFYELNSLAMPPRMIRASNSACYLCNLFIITHCKFAVPRTYGRIYEKWYLPDWSSISGDRGGAVQTLMERFNAVLAQEIKAVLQLVTLPKTHPAESVLFAYKAWPSESTIPPISDGQLGSLYQAGLNDSVELEERRRGSLRGGETRHYSMTSREMLQRCSYRQFMMSPHRSLSPPGIA</sequence>
<comment type="caution">
    <text evidence="1">The sequence shown here is derived from an EMBL/GenBank/DDBJ whole genome shotgun (WGS) entry which is preliminary data.</text>
</comment>